<name>A0A0C3GYV3_OIDMZ</name>
<evidence type="ECO:0000313" key="1">
    <source>
        <dbReference type="EMBL" id="KIN01146.1"/>
    </source>
</evidence>
<proteinExistence type="predicted"/>
<reference evidence="2" key="2">
    <citation type="submission" date="2015-01" db="EMBL/GenBank/DDBJ databases">
        <title>Evolutionary Origins and Diversification of the Mycorrhizal Mutualists.</title>
        <authorList>
            <consortium name="DOE Joint Genome Institute"/>
            <consortium name="Mycorrhizal Genomics Consortium"/>
            <person name="Kohler A."/>
            <person name="Kuo A."/>
            <person name="Nagy L.G."/>
            <person name="Floudas D."/>
            <person name="Copeland A."/>
            <person name="Barry K.W."/>
            <person name="Cichocki N."/>
            <person name="Veneault-Fourrey C."/>
            <person name="LaButti K."/>
            <person name="Lindquist E.A."/>
            <person name="Lipzen A."/>
            <person name="Lundell T."/>
            <person name="Morin E."/>
            <person name="Murat C."/>
            <person name="Riley R."/>
            <person name="Ohm R."/>
            <person name="Sun H."/>
            <person name="Tunlid A."/>
            <person name="Henrissat B."/>
            <person name="Grigoriev I.V."/>
            <person name="Hibbett D.S."/>
            <person name="Martin F."/>
        </authorList>
    </citation>
    <scope>NUCLEOTIDE SEQUENCE [LARGE SCALE GENOMIC DNA]</scope>
    <source>
        <strain evidence="2">Zn</strain>
    </source>
</reference>
<evidence type="ECO:0000313" key="2">
    <source>
        <dbReference type="Proteomes" id="UP000054321"/>
    </source>
</evidence>
<dbReference type="EMBL" id="KN832876">
    <property type="protein sequence ID" value="KIN01146.1"/>
    <property type="molecule type" value="Genomic_DNA"/>
</dbReference>
<reference evidence="1 2" key="1">
    <citation type="submission" date="2014-04" db="EMBL/GenBank/DDBJ databases">
        <authorList>
            <consortium name="DOE Joint Genome Institute"/>
            <person name="Kuo A."/>
            <person name="Martino E."/>
            <person name="Perotto S."/>
            <person name="Kohler A."/>
            <person name="Nagy L.G."/>
            <person name="Floudas D."/>
            <person name="Copeland A."/>
            <person name="Barry K.W."/>
            <person name="Cichocki N."/>
            <person name="Veneault-Fourrey C."/>
            <person name="LaButti K."/>
            <person name="Lindquist E.A."/>
            <person name="Lipzen A."/>
            <person name="Lundell T."/>
            <person name="Morin E."/>
            <person name="Murat C."/>
            <person name="Sun H."/>
            <person name="Tunlid A."/>
            <person name="Henrissat B."/>
            <person name="Grigoriev I.V."/>
            <person name="Hibbett D.S."/>
            <person name="Martin F."/>
            <person name="Nordberg H.P."/>
            <person name="Cantor M.N."/>
            <person name="Hua S.X."/>
        </authorList>
    </citation>
    <scope>NUCLEOTIDE SEQUENCE [LARGE SCALE GENOMIC DNA]</scope>
    <source>
        <strain evidence="1 2">Zn</strain>
    </source>
</reference>
<dbReference type="Proteomes" id="UP000054321">
    <property type="component" value="Unassembled WGS sequence"/>
</dbReference>
<dbReference type="HOGENOM" id="CLU_2722854_0_0_1"/>
<gene>
    <name evidence="1" type="ORF">OIDMADRAFT_19132</name>
</gene>
<keyword evidence="2" id="KW-1185">Reference proteome</keyword>
<sequence length="72" mass="8095">MKLDDNRQECATVLNFSLYVAFYSEPQFLIMATVEKTSRALQLSPVTMEFGCQVSVQVSLALRTILMAFALD</sequence>
<dbReference type="AlphaFoldDB" id="A0A0C3GYV3"/>
<protein>
    <submittedName>
        <fullName evidence="1">Uncharacterized protein</fullName>
    </submittedName>
</protein>
<dbReference type="InParanoid" id="A0A0C3GYV3"/>
<organism evidence="1 2">
    <name type="scientific">Oidiodendron maius (strain Zn)</name>
    <dbReference type="NCBI Taxonomy" id="913774"/>
    <lineage>
        <taxon>Eukaryota</taxon>
        <taxon>Fungi</taxon>
        <taxon>Dikarya</taxon>
        <taxon>Ascomycota</taxon>
        <taxon>Pezizomycotina</taxon>
        <taxon>Leotiomycetes</taxon>
        <taxon>Leotiomycetes incertae sedis</taxon>
        <taxon>Myxotrichaceae</taxon>
        <taxon>Oidiodendron</taxon>
    </lineage>
</organism>
<accession>A0A0C3GYV3</accession>